<keyword evidence="1" id="KW-1133">Transmembrane helix</keyword>
<proteinExistence type="predicted"/>
<name>A0A0A9GQ20_ARUDO</name>
<keyword evidence="1" id="KW-0812">Transmembrane</keyword>
<evidence type="ECO:0000256" key="1">
    <source>
        <dbReference type="SAM" id="Phobius"/>
    </source>
</evidence>
<organism evidence="2">
    <name type="scientific">Arundo donax</name>
    <name type="common">Giant reed</name>
    <name type="synonym">Donax arundinaceus</name>
    <dbReference type="NCBI Taxonomy" id="35708"/>
    <lineage>
        <taxon>Eukaryota</taxon>
        <taxon>Viridiplantae</taxon>
        <taxon>Streptophyta</taxon>
        <taxon>Embryophyta</taxon>
        <taxon>Tracheophyta</taxon>
        <taxon>Spermatophyta</taxon>
        <taxon>Magnoliopsida</taxon>
        <taxon>Liliopsida</taxon>
        <taxon>Poales</taxon>
        <taxon>Poaceae</taxon>
        <taxon>PACMAD clade</taxon>
        <taxon>Arundinoideae</taxon>
        <taxon>Arundineae</taxon>
        <taxon>Arundo</taxon>
    </lineage>
</organism>
<dbReference type="EMBL" id="GBRH01175113">
    <property type="protein sequence ID" value="JAE22783.1"/>
    <property type="molecule type" value="Transcribed_RNA"/>
</dbReference>
<keyword evidence="1" id="KW-0472">Membrane</keyword>
<evidence type="ECO:0000313" key="2">
    <source>
        <dbReference type="EMBL" id="JAE22783.1"/>
    </source>
</evidence>
<feature type="transmembrane region" description="Helical" evidence="1">
    <location>
        <begin position="55"/>
        <end position="81"/>
    </location>
</feature>
<reference evidence="2" key="1">
    <citation type="submission" date="2014-09" db="EMBL/GenBank/DDBJ databases">
        <authorList>
            <person name="Magalhaes I.L.F."/>
            <person name="Oliveira U."/>
            <person name="Santos F.R."/>
            <person name="Vidigal T.H.D.A."/>
            <person name="Brescovit A.D."/>
            <person name="Santos A.J."/>
        </authorList>
    </citation>
    <scope>NUCLEOTIDE SEQUENCE</scope>
    <source>
        <tissue evidence="2">Shoot tissue taken approximately 20 cm above the soil surface</tissue>
    </source>
</reference>
<accession>A0A0A9GQ20</accession>
<dbReference type="AlphaFoldDB" id="A0A0A9GQ20"/>
<protein>
    <submittedName>
        <fullName evidence="2">Csu474(RpS14)</fullName>
    </submittedName>
</protein>
<sequence length="83" mass="9417">MQASGWRPKRESGVPAIILSGRNYETKQKVTAIFHKFVPYLVSNALHDHFQASSWSFLIVSICFAGFSPLGQACVQFLMVWQR</sequence>
<reference evidence="2" key="2">
    <citation type="journal article" date="2015" name="Data Brief">
        <title>Shoot transcriptome of the giant reed, Arundo donax.</title>
        <authorList>
            <person name="Barrero R.A."/>
            <person name="Guerrero F.D."/>
            <person name="Moolhuijzen P."/>
            <person name="Goolsby J.A."/>
            <person name="Tidwell J."/>
            <person name="Bellgard S.E."/>
            <person name="Bellgard M.I."/>
        </authorList>
    </citation>
    <scope>NUCLEOTIDE SEQUENCE</scope>
    <source>
        <tissue evidence="2">Shoot tissue taken approximately 20 cm above the soil surface</tissue>
    </source>
</reference>